<dbReference type="AlphaFoldDB" id="A0A4R8MCU6"/>
<dbReference type="GO" id="GO:0030170">
    <property type="term" value="F:pyridoxal phosphate binding"/>
    <property type="evidence" value="ECO:0007669"/>
    <property type="project" value="InterPro"/>
</dbReference>
<dbReference type="InterPro" id="IPR015424">
    <property type="entry name" value="PyrdxlP-dep_Trfase"/>
</dbReference>
<proteinExistence type="inferred from homology"/>
<dbReference type="PANTHER" id="PTHR43094">
    <property type="entry name" value="AMINOTRANSFERASE"/>
    <property type="match status" value="1"/>
</dbReference>
<dbReference type="InterPro" id="IPR015422">
    <property type="entry name" value="PyrdxlP-dep_Trfase_small"/>
</dbReference>
<dbReference type="PIRSF" id="PIRSF000521">
    <property type="entry name" value="Transaminase_4ab_Lys_Orn"/>
    <property type="match status" value="1"/>
</dbReference>
<evidence type="ECO:0000256" key="1">
    <source>
        <dbReference type="ARBA" id="ARBA00001933"/>
    </source>
</evidence>
<dbReference type="Pfam" id="PF00202">
    <property type="entry name" value="Aminotran_3"/>
    <property type="match status" value="1"/>
</dbReference>
<evidence type="ECO:0000256" key="2">
    <source>
        <dbReference type="ARBA" id="ARBA00008954"/>
    </source>
</evidence>
<dbReference type="Proteomes" id="UP000295066">
    <property type="component" value="Unassembled WGS sequence"/>
</dbReference>
<keyword evidence="6" id="KW-1185">Reference proteome</keyword>
<comment type="similarity">
    <text evidence="2 4">Belongs to the class-III pyridoxal-phosphate-dependent aminotransferase family.</text>
</comment>
<dbReference type="SUPFAM" id="SSF53383">
    <property type="entry name" value="PLP-dependent transferases"/>
    <property type="match status" value="1"/>
</dbReference>
<organism evidence="5 6">
    <name type="scientific">Aminivibrio pyruvatiphilus</name>
    <dbReference type="NCBI Taxonomy" id="1005740"/>
    <lineage>
        <taxon>Bacteria</taxon>
        <taxon>Thermotogati</taxon>
        <taxon>Synergistota</taxon>
        <taxon>Synergistia</taxon>
        <taxon>Synergistales</taxon>
        <taxon>Aminobacteriaceae</taxon>
        <taxon>Aminivibrio</taxon>
    </lineage>
</organism>
<dbReference type="PANTHER" id="PTHR43094:SF1">
    <property type="entry name" value="AMINOTRANSFERASE CLASS-III"/>
    <property type="match status" value="1"/>
</dbReference>
<dbReference type="PROSITE" id="PS00600">
    <property type="entry name" value="AA_TRANSFER_CLASS_3"/>
    <property type="match status" value="1"/>
</dbReference>
<dbReference type="CDD" id="cd00610">
    <property type="entry name" value="OAT_like"/>
    <property type="match status" value="1"/>
</dbReference>
<reference evidence="5 6" key="1">
    <citation type="submission" date="2019-03" db="EMBL/GenBank/DDBJ databases">
        <title>Genomic Encyclopedia of Type Strains, Phase IV (KMG-IV): sequencing the most valuable type-strain genomes for metagenomic binning, comparative biology and taxonomic classification.</title>
        <authorList>
            <person name="Goeker M."/>
        </authorList>
    </citation>
    <scope>NUCLEOTIDE SEQUENCE [LARGE SCALE GENOMIC DNA]</scope>
    <source>
        <strain evidence="5 6">DSM 25964</strain>
    </source>
</reference>
<dbReference type="Gene3D" id="3.90.1150.10">
    <property type="entry name" value="Aspartate Aminotransferase, domain 1"/>
    <property type="match status" value="1"/>
</dbReference>
<keyword evidence="5" id="KW-0808">Transferase</keyword>
<evidence type="ECO:0000256" key="3">
    <source>
        <dbReference type="ARBA" id="ARBA00022898"/>
    </source>
</evidence>
<keyword evidence="3 4" id="KW-0663">Pyridoxal phosphate</keyword>
<dbReference type="EMBL" id="SORI01000005">
    <property type="protein sequence ID" value="TDY61606.1"/>
    <property type="molecule type" value="Genomic_DNA"/>
</dbReference>
<evidence type="ECO:0000256" key="4">
    <source>
        <dbReference type="RuleBase" id="RU003560"/>
    </source>
</evidence>
<accession>A0A4R8MCU6</accession>
<comment type="caution">
    <text evidence="5">The sequence shown here is derived from an EMBL/GenBank/DDBJ whole genome shotgun (WGS) entry which is preliminary data.</text>
</comment>
<sequence>MDLGHLIPRSFKGNLRTAVRGEGVYLYDEEGNAYFDGCCGALLSSIGHGVKEIADAMYQQLLTMEFAHPSRWNNTVSIEAAEEVASLTQEGLDYVWFVSGGSEAIESAMKIARQYFVERDGNGSGKFEMIARWNSYHGSTVGTMGLAGSMGRRRTFAPLFKESPKICAHYCYRCPLNLKYPDCGVACARSLETEILRLGPESVAAFFAEPIVGSTVGALHPPKEYWPIVREICSKYDVLLVADEIMTGMGRTGKAFCTQHWNVTPDIICSAKALSGGYAAVGAMIVKKEIAETIRDGSGAFQHGHTYNGNPVTAAAVTATIRYMKKNNVFENAAERGRQFDEKIPALLDIPIVGEVRGMGLMRGIELVADKATRAPFPASLKTAAFVTEECMKRGLVIYPGTGQIAGVAGDQFLFAPPLVSTKEELDEMTGRLEEALKASAEALRSKG</sequence>
<dbReference type="InterPro" id="IPR015421">
    <property type="entry name" value="PyrdxlP-dep_Trfase_major"/>
</dbReference>
<comment type="cofactor">
    <cofactor evidence="1">
        <name>pyridoxal 5'-phosphate</name>
        <dbReference type="ChEBI" id="CHEBI:597326"/>
    </cofactor>
</comment>
<dbReference type="FunFam" id="3.40.640.10:FF:000004">
    <property type="entry name" value="Acetylornithine aminotransferase"/>
    <property type="match status" value="1"/>
</dbReference>
<evidence type="ECO:0000313" key="5">
    <source>
        <dbReference type="EMBL" id="TDY61606.1"/>
    </source>
</evidence>
<name>A0A4R8MCU6_9BACT</name>
<gene>
    <name evidence="5" type="ORF">C8D99_10518</name>
</gene>
<keyword evidence="5" id="KW-0032">Aminotransferase</keyword>
<dbReference type="InterPro" id="IPR005814">
    <property type="entry name" value="Aminotrans_3"/>
</dbReference>
<dbReference type="RefSeq" id="WP_243833837.1">
    <property type="nucleotide sequence ID" value="NZ_SORI01000005.1"/>
</dbReference>
<dbReference type="GO" id="GO:0008483">
    <property type="term" value="F:transaminase activity"/>
    <property type="evidence" value="ECO:0007669"/>
    <property type="project" value="UniProtKB-KW"/>
</dbReference>
<dbReference type="Gene3D" id="3.40.640.10">
    <property type="entry name" value="Type I PLP-dependent aspartate aminotransferase-like (Major domain)"/>
    <property type="match status" value="1"/>
</dbReference>
<evidence type="ECO:0000313" key="6">
    <source>
        <dbReference type="Proteomes" id="UP000295066"/>
    </source>
</evidence>
<dbReference type="InterPro" id="IPR049704">
    <property type="entry name" value="Aminotrans_3_PPA_site"/>
</dbReference>
<protein>
    <submittedName>
        <fullName evidence="5">Adenosylmethionine-8-amino-7-oxononanoate aminotransferase</fullName>
    </submittedName>
</protein>